<evidence type="ECO:0000256" key="6">
    <source>
        <dbReference type="ARBA" id="ARBA00022960"/>
    </source>
</evidence>
<name>A0A497XDF4_9PROT</name>
<dbReference type="PANTHER" id="PTHR30582">
    <property type="entry name" value="L,D-TRANSPEPTIDASE"/>
    <property type="match status" value="1"/>
</dbReference>
<dbReference type="GO" id="GO:0008360">
    <property type="term" value="P:regulation of cell shape"/>
    <property type="evidence" value="ECO:0007669"/>
    <property type="project" value="UniProtKB-UniRule"/>
</dbReference>
<dbReference type="OrthoDB" id="9787225at2"/>
<dbReference type="PANTHER" id="PTHR30582:SF24">
    <property type="entry name" value="L,D-TRANSPEPTIDASE ERFK_SRFK-RELATED"/>
    <property type="match status" value="1"/>
</dbReference>
<feature type="domain" description="N-acetyltransferase" evidence="10">
    <location>
        <begin position="158"/>
        <end position="301"/>
    </location>
</feature>
<reference evidence="12 13" key="1">
    <citation type="submission" date="2018-10" db="EMBL/GenBank/DDBJ databases">
        <title>Genomic Encyclopedia of Type Strains, Phase IV (KMG-IV): sequencing the most valuable type-strain genomes for metagenomic binning, comparative biology and taxonomic classification.</title>
        <authorList>
            <person name="Goeker M."/>
        </authorList>
    </citation>
    <scope>NUCLEOTIDE SEQUENCE [LARGE SCALE GENOMIC DNA]</scope>
    <source>
        <strain evidence="12 13">DSM 26916</strain>
    </source>
</reference>
<dbReference type="PROSITE" id="PS51186">
    <property type="entry name" value="GNAT"/>
    <property type="match status" value="1"/>
</dbReference>
<keyword evidence="4 12" id="KW-0808">Transferase</keyword>
<evidence type="ECO:0000256" key="3">
    <source>
        <dbReference type="ARBA" id="ARBA00022676"/>
    </source>
</evidence>
<keyword evidence="3" id="KW-0328">Glycosyltransferase</keyword>
<dbReference type="SUPFAM" id="SSF141523">
    <property type="entry name" value="L,D-transpeptidase catalytic domain-like"/>
    <property type="match status" value="1"/>
</dbReference>
<dbReference type="GO" id="GO:0071972">
    <property type="term" value="F:peptidoglycan L,D-transpeptidase activity"/>
    <property type="evidence" value="ECO:0007669"/>
    <property type="project" value="TreeGrafter"/>
</dbReference>
<evidence type="ECO:0000256" key="9">
    <source>
        <dbReference type="PROSITE-ProRule" id="PRU01373"/>
    </source>
</evidence>
<evidence type="ECO:0000256" key="5">
    <source>
        <dbReference type="ARBA" id="ARBA00022801"/>
    </source>
</evidence>
<dbReference type="Proteomes" id="UP000268908">
    <property type="component" value="Unassembled WGS sequence"/>
</dbReference>
<evidence type="ECO:0000259" key="10">
    <source>
        <dbReference type="PROSITE" id="PS51186"/>
    </source>
</evidence>
<sequence>MPTMRIRISLPAQTLELHADDGRLLRRYVVSTAKNGAGEQRGSYMTPRGRHIVRAKVGAGATPNTVFVRRRPTGETWSPALAAAHPGRDWILTRILWLSGREPGRNRLGEVDTMRRYIYIHGSPDAVPMGTPGSIGCVRMRNADIVELFDLVPAYTPVDIVEFRIEAGDWHELAAAARPVREEVFVREQNVPLDMEWDEFDATSRHVVAFDPAGAAIGTGRLLPDGHLGRMAVLPAWRGRGVGRALLERLLEIAAAAGQRELVLHAQTQAAGFYGRFGFVVAGPEFMEAGIPHVKMSRRLA</sequence>
<proteinExistence type="inferred from homology"/>
<evidence type="ECO:0000256" key="4">
    <source>
        <dbReference type="ARBA" id="ARBA00022679"/>
    </source>
</evidence>
<dbReference type="SUPFAM" id="SSF55729">
    <property type="entry name" value="Acyl-CoA N-acyltransferases (Nat)"/>
    <property type="match status" value="1"/>
</dbReference>
<dbReference type="PROSITE" id="PS52029">
    <property type="entry name" value="LD_TPASE"/>
    <property type="match status" value="1"/>
</dbReference>
<feature type="domain" description="L,D-TPase catalytic" evidence="11">
    <location>
        <begin position="4"/>
        <end position="161"/>
    </location>
</feature>
<dbReference type="GO" id="GO:0005576">
    <property type="term" value="C:extracellular region"/>
    <property type="evidence" value="ECO:0007669"/>
    <property type="project" value="TreeGrafter"/>
</dbReference>
<dbReference type="Pfam" id="PF03734">
    <property type="entry name" value="YkuD"/>
    <property type="match status" value="1"/>
</dbReference>
<comment type="pathway">
    <text evidence="1 9">Cell wall biogenesis; peptidoglycan biosynthesis.</text>
</comment>
<dbReference type="Gene3D" id="3.40.630.30">
    <property type="match status" value="1"/>
</dbReference>
<keyword evidence="5" id="KW-0378">Hydrolase</keyword>
<evidence type="ECO:0000256" key="8">
    <source>
        <dbReference type="ARBA" id="ARBA00023316"/>
    </source>
</evidence>
<evidence type="ECO:0000256" key="1">
    <source>
        <dbReference type="ARBA" id="ARBA00004752"/>
    </source>
</evidence>
<dbReference type="UniPathway" id="UPA00219"/>
<organism evidence="12 13">
    <name type="scientific">Sulfurisoma sediminicola</name>
    <dbReference type="NCBI Taxonomy" id="1381557"/>
    <lineage>
        <taxon>Bacteria</taxon>
        <taxon>Pseudomonadati</taxon>
        <taxon>Pseudomonadota</taxon>
        <taxon>Betaproteobacteria</taxon>
        <taxon>Nitrosomonadales</taxon>
        <taxon>Sterolibacteriaceae</taxon>
        <taxon>Sulfurisoma</taxon>
    </lineage>
</organism>
<dbReference type="CDD" id="cd16913">
    <property type="entry name" value="YkuD_like"/>
    <property type="match status" value="1"/>
</dbReference>
<gene>
    <name evidence="12" type="ORF">DFR35_1656</name>
</gene>
<keyword evidence="12" id="KW-0012">Acyltransferase</keyword>
<comment type="caution">
    <text evidence="12">The sequence shown here is derived from an EMBL/GenBank/DDBJ whole genome shotgun (WGS) entry which is preliminary data.</text>
</comment>
<evidence type="ECO:0000313" key="12">
    <source>
        <dbReference type="EMBL" id="RLJ65000.1"/>
    </source>
</evidence>
<evidence type="ECO:0000256" key="2">
    <source>
        <dbReference type="ARBA" id="ARBA00005992"/>
    </source>
</evidence>
<dbReference type="InterPro" id="IPR038063">
    <property type="entry name" value="Transpep_catalytic_dom"/>
</dbReference>
<evidence type="ECO:0000313" key="13">
    <source>
        <dbReference type="Proteomes" id="UP000268908"/>
    </source>
</evidence>
<dbReference type="AlphaFoldDB" id="A0A497XDF4"/>
<dbReference type="Pfam" id="PF13673">
    <property type="entry name" value="Acetyltransf_10"/>
    <property type="match status" value="1"/>
</dbReference>
<dbReference type="InterPro" id="IPR050979">
    <property type="entry name" value="LD-transpeptidase"/>
</dbReference>
<dbReference type="Gene3D" id="2.40.440.10">
    <property type="entry name" value="L,D-transpeptidase catalytic domain-like"/>
    <property type="match status" value="1"/>
</dbReference>
<dbReference type="GO" id="GO:0018104">
    <property type="term" value="P:peptidoglycan-protein cross-linking"/>
    <property type="evidence" value="ECO:0007669"/>
    <property type="project" value="TreeGrafter"/>
</dbReference>
<keyword evidence="13" id="KW-1185">Reference proteome</keyword>
<dbReference type="InterPro" id="IPR005490">
    <property type="entry name" value="LD_TPept_cat_dom"/>
</dbReference>
<dbReference type="GO" id="GO:0016747">
    <property type="term" value="F:acyltransferase activity, transferring groups other than amino-acyl groups"/>
    <property type="evidence" value="ECO:0007669"/>
    <property type="project" value="InterPro"/>
</dbReference>
<evidence type="ECO:0000259" key="11">
    <source>
        <dbReference type="PROSITE" id="PS52029"/>
    </source>
</evidence>
<feature type="active site" description="Proton donor/acceptor" evidence="9">
    <location>
        <position position="121"/>
    </location>
</feature>
<keyword evidence="6 9" id="KW-0133">Cell shape</keyword>
<dbReference type="InterPro" id="IPR000182">
    <property type="entry name" value="GNAT_dom"/>
</dbReference>
<dbReference type="InterPro" id="IPR016181">
    <property type="entry name" value="Acyl_CoA_acyltransferase"/>
</dbReference>
<accession>A0A497XDF4</accession>
<feature type="active site" description="Nucleophile" evidence="9">
    <location>
        <position position="137"/>
    </location>
</feature>
<dbReference type="GO" id="GO:0016757">
    <property type="term" value="F:glycosyltransferase activity"/>
    <property type="evidence" value="ECO:0007669"/>
    <property type="project" value="UniProtKB-KW"/>
</dbReference>
<dbReference type="EMBL" id="RCCI01000005">
    <property type="protein sequence ID" value="RLJ65000.1"/>
    <property type="molecule type" value="Genomic_DNA"/>
</dbReference>
<dbReference type="CDD" id="cd04301">
    <property type="entry name" value="NAT_SF"/>
    <property type="match status" value="1"/>
</dbReference>
<evidence type="ECO:0000256" key="7">
    <source>
        <dbReference type="ARBA" id="ARBA00022984"/>
    </source>
</evidence>
<dbReference type="GO" id="GO:0071555">
    <property type="term" value="P:cell wall organization"/>
    <property type="evidence" value="ECO:0007669"/>
    <property type="project" value="UniProtKB-UniRule"/>
</dbReference>
<protein>
    <submittedName>
        <fullName evidence="12">Putative GNAT family N-acyltransferase</fullName>
    </submittedName>
</protein>
<keyword evidence="7 9" id="KW-0573">Peptidoglycan synthesis</keyword>
<comment type="similarity">
    <text evidence="2">Belongs to the YkuD family.</text>
</comment>
<keyword evidence="8 9" id="KW-0961">Cell wall biogenesis/degradation</keyword>